<keyword evidence="1 9" id="KW-0597">Phosphoprotein</keyword>
<reference evidence="12" key="2">
    <citation type="submission" date="2023-01" db="EMBL/GenBank/DDBJ databases">
        <title>Draft genome sequence of Algimonas porphyrae strain NBRC 108216.</title>
        <authorList>
            <person name="Sun Q."/>
            <person name="Mori K."/>
        </authorList>
    </citation>
    <scope>NUCLEOTIDE SEQUENCE</scope>
    <source>
        <strain evidence="12">NBRC 108216</strain>
    </source>
</reference>
<feature type="domain" description="Sigma-54 factor interaction" evidence="10">
    <location>
        <begin position="150"/>
        <end position="375"/>
    </location>
</feature>
<evidence type="ECO:0000256" key="8">
    <source>
        <dbReference type="ARBA" id="ARBA00023163"/>
    </source>
</evidence>
<dbReference type="Pfam" id="PF00072">
    <property type="entry name" value="Response_reg"/>
    <property type="match status" value="1"/>
</dbReference>
<dbReference type="RefSeq" id="WP_371398492.1">
    <property type="nucleotide sequence ID" value="NZ_CP163424.1"/>
</dbReference>
<keyword evidence="2" id="KW-0547">Nucleotide-binding</keyword>
<evidence type="ECO:0000256" key="2">
    <source>
        <dbReference type="ARBA" id="ARBA00022741"/>
    </source>
</evidence>
<evidence type="ECO:0000256" key="4">
    <source>
        <dbReference type="ARBA" id="ARBA00023012"/>
    </source>
</evidence>
<evidence type="ECO:0000259" key="10">
    <source>
        <dbReference type="PROSITE" id="PS50045"/>
    </source>
</evidence>
<dbReference type="PROSITE" id="PS00676">
    <property type="entry name" value="SIGMA54_INTERACT_2"/>
    <property type="match status" value="1"/>
</dbReference>
<dbReference type="Gene3D" id="3.40.50.2300">
    <property type="match status" value="1"/>
</dbReference>
<sequence length="475" mass="52086">MTMTARPICQQDILIVEDEADIRSLIAGILQDEGHETREASTSDEALAAVRARAPTLVILDVWLKGSSMDGIELLDMLKQSSPHLPVIIISGHGTVETAVSAIRKGAYDYIVKPFKADKLIVTVTRALEAARLRQENRELKGKAPSDDTLIGDSPHIAQLRQKIMRIASTNSRVLISGASGTGKELIARLIHRQSNRAAGPFKAVNAASMVPERVEEELFGVEGVDGVEKSGLLERAHKGTLYLDEVADMPLETQGKLLRLLVEQRFQRIGGRDDVQVDVRVITSSSRDLSELVNLGRFREDLFHRLNVMPLEAPSLCERRDDIPLLVDHFIGQLASSTGLPRRQIGPDAMAALQAHDWPGNVRQLRNNVERLLILATGDPTQPITLSTLPPEVSVVRGGQGPDDSERMIALTLRDAREHFERQYLQAQIDRFGGNISRTATFVGMERSALHRKLKSLGLNTSSGTSAAQADADS</sequence>
<keyword evidence="6" id="KW-0238">DNA-binding</keyword>
<dbReference type="InterPro" id="IPR058031">
    <property type="entry name" value="AAA_lid_NorR"/>
</dbReference>
<dbReference type="PROSITE" id="PS50045">
    <property type="entry name" value="SIGMA54_INTERACT_4"/>
    <property type="match status" value="1"/>
</dbReference>
<keyword evidence="13" id="KW-1185">Reference proteome</keyword>
<keyword evidence="3" id="KW-0067">ATP-binding</keyword>
<evidence type="ECO:0000313" key="13">
    <source>
        <dbReference type="Proteomes" id="UP001161390"/>
    </source>
</evidence>
<dbReference type="InterPro" id="IPR001789">
    <property type="entry name" value="Sig_transdc_resp-reg_receiver"/>
</dbReference>
<dbReference type="InterPro" id="IPR002197">
    <property type="entry name" value="HTH_Fis"/>
</dbReference>
<dbReference type="PROSITE" id="PS50110">
    <property type="entry name" value="RESPONSE_REGULATORY"/>
    <property type="match status" value="1"/>
</dbReference>
<dbReference type="InterPro" id="IPR003593">
    <property type="entry name" value="AAA+_ATPase"/>
</dbReference>
<protein>
    <submittedName>
        <fullName evidence="12">Sigma-54-dependent Fis family transcriptional regulator</fullName>
    </submittedName>
</protein>
<comment type="caution">
    <text evidence="12">The sequence shown here is derived from an EMBL/GenBank/DDBJ whole genome shotgun (WGS) entry which is preliminary data.</text>
</comment>
<dbReference type="Gene3D" id="1.10.8.60">
    <property type="match status" value="1"/>
</dbReference>
<dbReference type="Pfam" id="PF00158">
    <property type="entry name" value="Sigma54_activat"/>
    <property type="match status" value="1"/>
</dbReference>
<dbReference type="InterPro" id="IPR011006">
    <property type="entry name" value="CheY-like_superfamily"/>
</dbReference>
<dbReference type="InterPro" id="IPR025944">
    <property type="entry name" value="Sigma_54_int_dom_CS"/>
</dbReference>
<feature type="modified residue" description="4-aspartylphosphate" evidence="9">
    <location>
        <position position="61"/>
    </location>
</feature>
<dbReference type="Gene3D" id="3.40.50.300">
    <property type="entry name" value="P-loop containing nucleotide triphosphate hydrolases"/>
    <property type="match status" value="1"/>
</dbReference>
<keyword evidence="4" id="KW-0902">Two-component regulatory system</keyword>
<evidence type="ECO:0000256" key="6">
    <source>
        <dbReference type="ARBA" id="ARBA00023125"/>
    </source>
</evidence>
<proteinExistence type="predicted"/>
<dbReference type="InterPro" id="IPR025943">
    <property type="entry name" value="Sigma_54_int_dom_ATP-bd_2"/>
</dbReference>
<gene>
    <name evidence="12" type="primary">ntrX</name>
    <name evidence="12" type="ORF">GCM10007854_03270</name>
</gene>
<dbReference type="SUPFAM" id="SSF52172">
    <property type="entry name" value="CheY-like"/>
    <property type="match status" value="1"/>
</dbReference>
<dbReference type="CDD" id="cd17550">
    <property type="entry name" value="REC_NtrX-like"/>
    <property type="match status" value="1"/>
</dbReference>
<dbReference type="Proteomes" id="UP001161390">
    <property type="component" value="Unassembled WGS sequence"/>
</dbReference>
<dbReference type="InterPro" id="IPR027417">
    <property type="entry name" value="P-loop_NTPase"/>
</dbReference>
<evidence type="ECO:0000256" key="9">
    <source>
        <dbReference type="PROSITE-ProRule" id="PRU00169"/>
    </source>
</evidence>
<keyword evidence="7" id="KW-0010">Activator</keyword>
<evidence type="ECO:0000256" key="3">
    <source>
        <dbReference type="ARBA" id="ARBA00022840"/>
    </source>
</evidence>
<dbReference type="SUPFAM" id="SSF52540">
    <property type="entry name" value="P-loop containing nucleoside triphosphate hydrolases"/>
    <property type="match status" value="1"/>
</dbReference>
<dbReference type="PANTHER" id="PTHR32071">
    <property type="entry name" value="TRANSCRIPTIONAL REGULATORY PROTEIN"/>
    <property type="match status" value="1"/>
</dbReference>
<keyword evidence="5" id="KW-0805">Transcription regulation</keyword>
<keyword evidence="8" id="KW-0804">Transcription</keyword>
<evidence type="ECO:0000259" key="11">
    <source>
        <dbReference type="PROSITE" id="PS50110"/>
    </source>
</evidence>
<dbReference type="SUPFAM" id="SSF46689">
    <property type="entry name" value="Homeodomain-like"/>
    <property type="match status" value="1"/>
</dbReference>
<dbReference type="InterPro" id="IPR009057">
    <property type="entry name" value="Homeodomain-like_sf"/>
</dbReference>
<feature type="domain" description="Response regulatory" evidence="11">
    <location>
        <begin position="12"/>
        <end position="128"/>
    </location>
</feature>
<dbReference type="Pfam" id="PF02954">
    <property type="entry name" value="HTH_8"/>
    <property type="match status" value="1"/>
</dbReference>
<dbReference type="SMART" id="SM00382">
    <property type="entry name" value="AAA"/>
    <property type="match status" value="1"/>
</dbReference>
<dbReference type="SMART" id="SM00448">
    <property type="entry name" value="REC"/>
    <property type="match status" value="1"/>
</dbReference>
<evidence type="ECO:0000313" key="12">
    <source>
        <dbReference type="EMBL" id="GLQ19372.1"/>
    </source>
</evidence>
<dbReference type="EMBL" id="BSNJ01000001">
    <property type="protein sequence ID" value="GLQ19372.1"/>
    <property type="molecule type" value="Genomic_DNA"/>
</dbReference>
<accession>A0ABQ5UZG4</accession>
<organism evidence="12 13">
    <name type="scientific">Algimonas porphyrae</name>
    <dbReference type="NCBI Taxonomy" id="1128113"/>
    <lineage>
        <taxon>Bacteria</taxon>
        <taxon>Pseudomonadati</taxon>
        <taxon>Pseudomonadota</taxon>
        <taxon>Alphaproteobacteria</taxon>
        <taxon>Maricaulales</taxon>
        <taxon>Robiginitomaculaceae</taxon>
        <taxon>Algimonas</taxon>
    </lineage>
</organism>
<evidence type="ECO:0000256" key="5">
    <source>
        <dbReference type="ARBA" id="ARBA00023015"/>
    </source>
</evidence>
<dbReference type="PRINTS" id="PR01590">
    <property type="entry name" value="HTHFIS"/>
</dbReference>
<evidence type="ECO:0000256" key="7">
    <source>
        <dbReference type="ARBA" id="ARBA00023159"/>
    </source>
</evidence>
<dbReference type="Gene3D" id="1.10.10.60">
    <property type="entry name" value="Homeodomain-like"/>
    <property type="match status" value="1"/>
</dbReference>
<dbReference type="PANTHER" id="PTHR32071:SF17">
    <property type="entry name" value="TRANSCRIPTIONAL REGULATOR (NTRC FAMILY)"/>
    <property type="match status" value="1"/>
</dbReference>
<dbReference type="Pfam" id="PF25601">
    <property type="entry name" value="AAA_lid_14"/>
    <property type="match status" value="1"/>
</dbReference>
<dbReference type="CDD" id="cd00009">
    <property type="entry name" value="AAA"/>
    <property type="match status" value="1"/>
</dbReference>
<dbReference type="PROSITE" id="PS00688">
    <property type="entry name" value="SIGMA54_INTERACT_3"/>
    <property type="match status" value="1"/>
</dbReference>
<name>A0ABQ5UZG4_9PROT</name>
<dbReference type="InterPro" id="IPR002078">
    <property type="entry name" value="Sigma_54_int"/>
</dbReference>
<reference evidence="12" key="1">
    <citation type="journal article" date="2014" name="Int. J. Syst. Evol. Microbiol.">
        <title>Complete genome of a new Firmicutes species belonging to the dominant human colonic microbiota ('Ruminococcus bicirculans') reveals two chromosomes and a selective capacity to utilize plant glucans.</title>
        <authorList>
            <consortium name="NISC Comparative Sequencing Program"/>
            <person name="Wegmann U."/>
            <person name="Louis P."/>
            <person name="Goesmann A."/>
            <person name="Henrissat B."/>
            <person name="Duncan S.H."/>
            <person name="Flint H.J."/>
        </authorList>
    </citation>
    <scope>NUCLEOTIDE SEQUENCE</scope>
    <source>
        <strain evidence="12">NBRC 108216</strain>
    </source>
</reference>
<evidence type="ECO:0000256" key="1">
    <source>
        <dbReference type="ARBA" id="ARBA00022553"/>
    </source>
</evidence>